<name>A0A380MZ60_9GAMM</name>
<gene>
    <name evidence="2" type="ORF">NCTC13337_02501</name>
</gene>
<dbReference type="RefSeq" id="WP_072576099.1">
    <property type="nucleotide sequence ID" value="NZ_LWHB01000050.1"/>
</dbReference>
<dbReference type="Pfam" id="PF03597">
    <property type="entry name" value="FixS"/>
    <property type="match status" value="1"/>
</dbReference>
<dbReference type="Proteomes" id="UP000254601">
    <property type="component" value="Unassembled WGS sequence"/>
</dbReference>
<dbReference type="InterPro" id="IPR004714">
    <property type="entry name" value="Cyt_oxidase_maturation_cbb3"/>
</dbReference>
<evidence type="ECO:0000313" key="3">
    <source>
        <dbReference type="Proteomes" id="UP000254601"/>
    </source>
</evidence>
<keyword evidence="1" id="KW-0472">Membrane</keyword>
<dbReference type="AlphaFoldDB" id="A0A380MZ60"/>
<dbReference type="EMBL" id="UHIC01000001">
    <property type="protein sequence ID" value="SUO97568.1"/>
    <property type="molecule type" value="Genomic_DNA"/>
</dbReference>
<sequence length="68" mass="7773">MKILFLLIPLSLIMIVIAVFAFRWAIKNRQFDDMTSPAMMPLLDDTEEERARFAQAAAEKAVKQKSSD</sequence>
<keyword evidence="1" id="KW-1133">Transmembrane helix</keyword>
<feature type="transmembrane region" description="Helical" evidence="1">
    <location>
        <begin position="6"/>
        <end position="26"/>
    </location>
</feature>
<organism evidence="2 3">
    <name type="scientific">Suttonella ornithocola</name>
    <dbReference type="NCBI Taxonomy" id="279832"/>
    <lineage>
        <taxon>Bacteria</taxon>
        <taxon>Pseudomonadati</taxon>
        <taxon>Pseudomonadota</taxon>
        <taxon>Gammaproteobacteria</taxon>
        <taxon>Cardiobacteriales</taxon>
        <taxon>Cardiobacteriaceae</taxon>
        <taxon>Suttonella</taxon>
    </lineage>
</organism>
<keyword evidence="1" id="KW-0812">Transmembrane</keyword>
<dbReference type="NCBIfam" id="TIGR00847">
    <property type="entry name" value="ccoS"/>
    <property type="match status" value="1"/>
</dbReference>
<dbReference type="PANTHER" id="PTHR41532">
    <property type="entry name" value="FIXS PROTEIN"/>
    <property type="match status" value="1"/>
</dbReference>
<proteinExistence type="predicted"/>
<dbReference type="PANTHER" id="PTHR41532:SF1">
    <property type="entry name" value="FIXS PROTEIN"/>
    <property type="match status" value="1"/>
</dbReference>
<reference evidence="2 3" key="1">
    <citation type="submission" date="2018-06" db="EMBL/GenBank/DDBJ databases">
        <authorList>
            <consortium name="Pathogen Informatics"/>
            <person name="Doyle S."/>
        </authorList>
    </citation>
    <scope>NUCLEOTIDE SEQUENCE [LARGE SCALE GENOMIC DNA]</scope>
    <source>
        <strain evidence="2 3">NCTC13337</strain>
    </source>
</reference>
<dbReference type="OrthoDB" id="9802763at2"/>
<evidence type="ECO:0000313" key="2">
    <source>
        <dbReference type="EMBL" id="SUO97568.1"/>
    </source>
</evidence>
<accession>A0A380MZ60</accession>
<evidence type="ECO:0000256" key="1">
    <source>
        <dbReference type="SAM" id="Phobius"/>
    </source>
</evidence>
<keyword evidence="3" id="KW-1185">Reference proteome</keyword>
<protein>
    <submittedName>
        <fullName evidence="2">Uncharacterized protein, possibly involved in nitrogen fixation</fullName>
    </submittedName>
</protein>